<dbReference type="EMBL" id="CAJVRM010000055">
    <property type="protein sequence ID" value="CAG8972760.1"/>
    <property type="molecule type" value="Genomic_DNA"/>
</dbReference>
<protein>
    <submittedName>
        <fullName evidence="1">Uncharacterized protein</fullName>
    </submittedName>
</protein>
<organism evidence="1 2">
    <name type="scientific">Hymenoscyphus albidus</name>
    <dbReference type="NCBI Taxonomy" id="595503"/>
    <lineage>
        <taxon>Eukaryota</taxon>
        <taxon>Fungi</taxon>
        <taxon>Dikarya</taxon>
        <taxon>Ascomycota</taxon>
        <taxon>Pezizomycotina</taxon>
        <taxon>Leotiomycetes</taxon>
        <taxon>Helotiales</taxon>
        <taxon>Helotiaceae</taxon>
        <taxon>Hymenoscyphus</taxon>
    </lineage>
</organism>
<accession>A0A9N9LGJ7</accession>
<gene>
    <name evidence="1" type="ORF">HYALB_00006852</name>
</gene>
<comment type="caution">
    <text evidence="1">The sequence shown here is derived from an EMBL/GenBank/DDBJ whole genome shotgun (WGS) entry which is preliminary data.</text>
</comment>
<proteinExistence type="predicted"/>
<sequence>MKLRSGKETAARPCILYKLAPETLKNIYRYYLQLDERVDVLTVRDTSLIAALRPCEDLYHGILAYSYEKHLMKLRPHLESHRRQFLAMKPDVFALVKNLHIDLGMVIFKPLELHLSFSTHNSFILPLLNHFLDPKYQGLRELFIDMPNRDTDSTIVYHGGYTNNEVVLMRGAANSISDMVRNVRYDEPGLWWFRVHQQLFEGATPRRIHWVLYEKGRPAQGAKKPVRRWE</sequence>
<dbReference type="OrthoDB" id="10296768at2759"/>
<evidence type="ECO:0000313" key="2">
    <source>
        <dbReference type="Proteomes" id="UP000701801"/>
    </source>
</evidence>
<reference evidence="1" key="1">
    <citation type="submission" date="2021-07" db="EMBL/GenBank/DDBJ databases">
        <authorList>
            <person name="Durling M."/>
        </authorList>
    </citation>
    <scope>NUCLEOTIDE SEQUENCE</scope>
</reference>
<dbReference type="AlphaFoldDB" id="A0A9N9LGJ7"/>
<name>A0A9N9LGJ7_9HELO</name>
<evidence type="ECO:0000313" key="1">
    <source>
        <dbReference type="EMBL" id="CAG8972760.1"/>
    </source>
</evidence>
<dbReference type="Proteomes" id="UP000701801">
    <property type="component" value="Unassembled WGS sequence"/>
</dbReference>
<keyword evidence="2" id="KW-1185">Reference proteome</keyword>